<evidence type="ECO:0000313" key="8">
    <source>
        <dbReference type="EMBL" id="TCT16227.1"/>
    </source>
</evidence>
<evidence type="ECO:0000259" key="7">
    <source>
        <dbReference type="Pfam" id="PF02687"/>
    </source>
</evidence>
<comment type="subcellular location">
    <subcellularLocation>
        <location evidence="1">Cell membrane</location>
        <topology evidence="1">Multi-pass membrane protein</topology>
    </subcellularLocation>
</comment>
<dbReference type="OrthoDB" id="9781780at2"/>
<keyword evidence="4 6" id="KW-1133">Transmembrane helix</keyword>
<evidence type="ECO:0000256" key="2">
    <source>
        <dbReference type="ARBA" id="ARBA00022475"/>
    </source>
</evidence>
<feature type="transmembrane region" description="Helical" evidence="6">
    <location>
        <begin position="242"/>
        <end position="271"/>
    </location>
</feature>
<organism evidence="8 9">
    <name type="scientific">Natranaerovirga pectinivora</name>
    <dbReference type="NCBI Taxonomy" id="682400"/>
    <lineage>
        <taxon>Bacteria</taxon>
        <taxon>Bacillati</taxon>
        <taxon>Bacillota</taxon>
        <taxon>Clostridia</taxon>
        <taxon>Lachnospirales</taxon>
        <taxon>Natranaerovirgaceae</taxon>
        <taxon>Natranaerovirga</taxon>
    </lineage>
</organism>
<keyword evidence="2" id="KW-1003">Cell membrane</keyword>
<name>A0A4V6NZU6_9FIRM</name>
<dbReference type="RefSeq" id="WP_132250462.1">
    <property type="nucleotide sequence ID" value="NZ_SMAL01000002.1"/>
</dbReference>
<proteinExistence type="predicted"/>
<sequence>MKFRSIVWKNFLFKKKDWMNIYFIASGLVCLFYILYNLSMNTVLIGELNNYSDFFMNTVLLIGALIIFVLSLLYIPYMGKLLILSRMREYGIYLVIGLKRSGVLGIFLFESIILFVASWITGILLGSLFGNLIIAVIKKVYVIEQKIAFVDISSPFISFILFGFVFVISTLFSFIYYSRKEPLEIIKGNRKPRKLFIENGYLGFIGLIIFLLMAYFIVYIVAYNRIPTWMSNLLESQKGMQLVIILILLILFLGLYLFISQSILLIIKLFFKIKVFYYNNLLHLREVRNHIVDNSMIIFLSVVVQLLVVIGIGMVIIQYNNIEQSTRSFEIYDFASAYSNEVKGFEQIYMEVLKEQKVKEIDAIQIEFITPVFTTEMPDIVIKMSQIVISEKEIVKLLEEPIAVNKGTYSVIHTFKNATMRKMPETIEIMNGVIPLEFKEGYSLDSKIINYMSRYHTGYLIILNDEDYRNIRINLREDRIGELYLSYFNNKKDSKKVADKVADILYEKYNVNNFQLAYRFDRYNENPYFIADYYSTYENSLFSTGAMIIVLYLLIFIFAIAFNSILYFRLILGKEILLKNYLQLKRIGITDIEMRLYIRQVLRPIFILPTVLSTVFVFILLIVVQNTHLSSLLVRDTYYYVWLVLIIQGCNLFLCYWCYFLAKKNYYRSLF</sequence>
<accession>A0A4V6NZU6</accession>
<feature type="transmembrane region" description="Helical" evidence="6">
    <location>
        <begin position="549"/>
        <end position="572"/>
    </location>
</feature>
<feature type="transmembrane region" description="Helical" evidence="6">
    <location>
        <begin position="291"/>
        <end position="317"/>
    </location>
</feature>
<feature type="transmembrane region" description="Helical" evidence="6">
    <location>
        <begin position="59"/>
        <end position="83"/>
    </location>
</feature>
<feature type="domain" description="ABC3 transporter permease C-terminal" evidence="7">
    <location>
        <begin position="63"/>
        <end position="181"/>
    </location>
</feature>
<dbReference type="EMBL" id="SMAL01000002">
    <property type="protein sequence ID" value="TCT16227.1"/>
    <property type="molecule type" value="Genomic_DNA"/>
</dbReference>
<dbReference type="PANTHER" id="PTHR46795:SF3">
    <property type="entry name" value="ABC TRANSPORTER PERMEASE"/>
    <property type="match status" value="1"/>
</dbReference>
<evidence type="ECO:0000256" key="1">
    <source>
        <dbReference type="ARBA" id="ARBA00004651"/>
    </source>
</evidence>
<dbReference type="AlphaFoldDB" id="A0A4V6NZU6"/>
<feature type="transmembrane region" description="Helical" evidence="6">
    <location>
        <begin position="156"/>
        <end position="178"/>
    </location>
</feature>
<feature type="transmembrane region" description="Helical" evidence="6">
    <location>
        <begin position="199"/>
        <end position="222"/>
    </location>
</feature>
<comment type="caution">
    <text evidence="8">The sequence shown here is derived from an EMBL/GenBank/DDBJ whole genome shotgun (WGS) entry which is preliminary data.</text>
</comment>
<dbReference type="Proteomes" id="UP000294902">
    <property type="component" value="Unassembled WGS sequence"/>
</dbReference>
<evidence type="ECO:0000256" key="3">
    <source>
        <dbReference type="ARBA" id="ARBA00022692"/>
    </source>
</evidence>
<evidence type="ECO:0000256" key="6">
    <source>
        <dbReference type="SAM" id="Phobius"/>
    </source>
</evidence>
<protein>
    <submittedName>
        <fullName evidence="8">FtsX-like permease family protein</fullName>
    </submittedName>
</protein>
<feature type="transmembrane region" description="Helical" evidence="6">
    <location>
        <begin position="605"/>
        <end position="624"/>
    </location>
</feature>
<keyword evidence="5 6" id="KW-0472">Membrane</keyword>
<reference evidence="8 9" key="1">
    <citation type="submission" date="2019-03" db="EMBL/GenBank/DDBJ databases">
        <title>Genomic Encyclopedia of Type Strains, Phase IV (KMG-IV): sequencing the most valuable type-strain genomes for metagenomic binning, comparative biology and taxonomic classification.</title>
        <authorList>
            <person name="Goeker M."/>
        </authorList>
    </citation>
    <scope>NUCLEOTIDE SEQUENCE [LARGE SCALE GENOMIC DNA]</scope>
    <source>
        <strain evidence="8 9">DSM 24629</strain>
    </source>
</reference>
<feature type="transmembrane region" description="Helical" evidence="6">
    <location>
        <begin position="21"/>
        <end position="39"/>
    </location>
</feature>
<dbReference type="InterPro" id="IPR003838">
    <property type="entry name" value="ABC3_permease_C"/>
</dbReference>
<feature type="transmembrane region" description="Helical" evidence="6">
    <location>
        <begin position="103"/>
        <end position="136"/>
    </location>
</feature>
<keyword evidence="3 6" id="KW-0812">Transmembrane</keyword>
<dbReference type="Pfam" id="PF02687">
    <property type="entry name" value="FtsX"/>
    <property type="match status" value="1"/>
</dbReference>
<dbReference type="InterPro" id="IPR052536">
    <property type="entry name" value="ABC-4_Integral_Memb_Prot"/>
</dbReference>
<keyword evidence="9" id="KW-1185">Reference proteome</keyword>
<gene>
    <name evidence="8" type="ORF">EDC18_102244</name>
</gene>
<dbReference type="GO" id="GO:0005886">
    <property type="term" value="C:plasma membrane"/>
    <property type="evidence" value="ECO:0007669"/>
    <property type="project" value="UniProtKB-SubCell"/>
</dbReference>
<evidence type="ECO:0000256" key="4">
    <source>
        <dbReference type="ARBA" id="ARBA00022989"/>
    </source>
</evidence>
<feature type="transmembrane region" description="Helical" evidence="6">
    <location>
        <begin position="639"/>
        <end position="662"/>
    </location>
</feature>
<dbReference type="PANTHER" id="PTHR46795">
    <property type="entry name" value="ABC TRANSPORTER PERMEASE-RELATED-RELATED"/>
    <property type="match status" value="1"/>
</dbReference>
<evidence type="ECO:0000256" key="5">
    <source>
        <dbReference type="ARBA" id="ARBA00023136"/>
    </source>
</evidence>
<evidence type="ECO:0000313" key="9">
    <source>
        <dbReference type="Proteomes" id="UP000294902"/>
    </source>
</evidence>